<dbReference type="InterPro" id="IPR049874">
    <property type="entry name" value="ROK_cs"/>
</dbReference>
<dbReference type="PROSITE" id="PS01125">
    <property type="entry name" value="ROK"/>
    <property type="match status" value="1"/>
</dbReference>
<evidence type="ECO:0000313" key="2">
    <source>
        <dbReference type="EMBL" id="MBO0624626.1"/>
    </source>
</evidence>
<dbReference type="PANTHER" id="PTHR18964:SF149">
    <property type="entry name" value="BIFUNCTIONAL UDP-N-ACETYLGLUCOSAMINE 2-EPIMERASE_N-ACETYLMANNOSAMINE KINASE"/>
    <property type="match status" value="1"/>
</dbReference>
<evidence type="ECO:0000313" key="3">
    <source>
        <dbReference type="Proteomes" id="UP000664299"/>
    </source>
</evidence>
<dbReference type="GO" id="GO:0008787">
    <property type="term" value="F:D-allose kinase activity"/>
    <property type="evidence" value="ECO:0007669"/>
    <property type="project" value="UniProtKB-EC"/>
</dbReference>
<accession>A0ABS3IW79</accession>
<dbReference type="CDD" id="cd24070">
    <property type="entry name" value="ASKHA_NBD_ROK_AlsK"/>
    <property type="match status" value="1"/>
</dbReference>
<keyword evidence="2" id="KW-0418">Kinase</keyword>
<name>A0ABS3IW79_9BIFI</name>
<dbReference type="Gene3D" id="3.30.420.40">
    <property type="match status" value="2"/>
</dbReference>
<protein>
    <submittedName>
        <fullName evidence="2">Allose kinase</fullName>
        <ecNumber evidence="2">2.7.1.55</ecNumber>
    </submittedName>
</protein>
<dbReference type="InterPro" id="IPR000600">
    <property type="entry name" value="ROK"/>
</dbReference>
<organism evidence="2 3">
    <name type="scientific">Bifidobacterium asteroides</name>
    <dbReference type="NCBI Taxonomy" id="1684"/>
    <lineage>
        <taxon>Bacteria</taxon>
        <taxon>Bacillati</taxon>
        <taxon>Actinomycetota</taxon>
        <taxon>Actinomycetes</taxon>
        <taxon>Bifidobacteriales</taxon>
        <taxon>Bifidobacteriaceae</taxon>
        <taxon>Bifidobacterium</taxon>
    </lineage>
</organism>
<dbReference type="PANTHER" id="PTHR18964">
    <property type="entry name" value="ROK (REPRESSOR, ORF, KINASE) FAMILY"/>
    <property type="match status" value="1"/>
</dbReference>
<comment type="caution">
    <text evidence="2">The sequence shown here is derived from an EMBL/GenBank/DDBJ whole genome shotgun (WGS) entry which is preliminary data.</text>
</comment>
<dbReference type="EMBL" id="JAFMNU010000175">
    <property type="protein sequence ID" value="MBO0624626.1"/>
    <property type="molecule type" value="Genomic_DNA"/>
</dbReference>
<gene>
    <name evidence="2" type="primary">alsK</name>
    <name evidence="2" type="ORF">J1F30_09750</name>
</gene>
<keyword evidence="2" id="KW-0808">Transferase</keyword>
<dbReference type="Pfam" id="PF00480">
    <property type="entry name" value="ROK"/>
    <property type="match status" value="1"/>
</dbReference>
<evidence type="ECO:0000256" key="1">
    <source>
        <dbReference type="ARBA" id="ARBA00006479"/>
    </source>
</evidence>
<dbReference type="EC" id="2.7.1.55" evidence="2"/>
<comment type="similarity">
    <text evidence="1">Belongs to the ROK (NagC/XylR) family.</text>
</comment>
<dbReference type="InterPro" id="IPR043129">
    <property type="entry name" value="ATPase_NBD"/>
</dbReference>
<dbReference type="SUPFAM" id="SSF53067">
    <property type="entry name" value="Actin-like ATPase domain"/>
    <property type="match status" value="1"/>
</dbReference>
<sequence>MNEPEALILGIDCGGTHLRMVLVNSEYQVIAARVYKTQETLKGMDPVAELANCIRHYLHRNLPEGSKLEAIAAGFPSMVAADRQTIIDTTFIPSLQNINVCKGLSEFNVPVFVDRDVNMLLRYDAKRLELDPSNAWLGCYIGTGLGCALAVDGKILAGRHGVAGELGHIPARTGLHCGCGNDGCIETKTAGNTLTGIISAEYGPDEPIDQAFARHGSEPFMREWLDYLAQAIATAINLLDPTAVVIGGGVPQMTDFPKDDLMDRILRMTRKPVPADDLTLLYPPVKADDGIIGAAIYARQHR</sequence>
<proteinExistence type="inferred from homology"/>
<reference evidence="2" key="1">
    <citation type="submission" date="2021-03" db="EMBL/GenBank/DDBJ databases">
        <title>Genome sequence of Bifidobacterium asteroides strain wkB204 isolated from a honey bee gut.</title>
        <authorList>
            <person name="Motta E.V.S."/>
            <person name="Kwong W.K."/>
            <person name="Moran N.A."/>
        </authorList>
    </citation>
    <scope>NUCLEOTIDE SEQUENCE</scope>
    <source>
        <strain evidence="2">WkB204</strain>
    </source>
</reference>
<dbReference type="NCBIfam" id="NF007251">
    <property type="entry name" value="PRK09698.1"/>
    <property type="match status" value="1"/>
</dbReference>
<keyword evidence="3" id="KW-1185">Reference proteome</keyword>
<dbReference type="Proteomes" id="UP000664299">
    <property type="component" value="Unassembled WGS sequence"/>
</dbReference>